<dbReference type="Proteomes" id="UP001153555">
    <property type="component" value="Unassembled WGS sequence"/>
</dbReference>
<evidence type="ECO:0000259" key="2">
    <source>
        <dbReference type="Pfam" id="PF14111"/>
    </source>
</evidence>
<name>A0A9N7RCL7_STRHE</name>
<dbReference type="Pfam" id="PF14111">
    <property type="entry name" value="DUF4283"/>
    <property type="match status" value="1"/>
</dbReference>
<sequence>MEGLWSTRQAFTVRSLGQNTFQFLFQNSEDKDKILRGKTWNFDAQYLVLKQWDPKSTEFLAEEEKIKVWIQVLNLPLHWISEETCYKIGKLFGKALDVAVPGTSSSHGRVLKLLVEHNLKDPLLRGPLNITSVSPRSEEKIHNSTSVDKGESGVGGKTTRSTFNLTVTPGRGSPISLKRVTSEPIIAQEGGMGLGVEESSLPVGQTETVVVNNDVVVIDSNGLIDVNIASSFQ</sequence>
<gene>
    <name evidence="3" type="ORF">SHERM_21152</name>
</gene>
<dbReference type="PANTHER" id="PTHR31286">
    <property type="entry name" value="GLYCINE-RICH CELL WALL STRUCTURAL PROTEIN 1.8-LIKE"/>
    <property type="match status" value="1"/>
</dbReference>
<keyword evidence="4" id="KW-1185">Reference proteome</keyword>
<dbReference type="AlphaFoldDB" id="A0A9N7RCL7"/>
<evidence type="ECO:0000256" key="1">
    <source>
        <dbReference type="SAM" id="MobiDB-lite"/>
    </source>
</evidence>
<dbReference type="EMBL" id="CACSLK010024664">
    <property type="protein sequence ID" value="CAA0824141.1"/>
    <property type="molecule type" value="Genomic_DNA"/>
</dbReference>
<accession>A0A9N7RCL7</accession>
<dbReference type="InterPro" id="IPR040256">
    <property type="entry name" value="At4g02000-like"/>
</dbReference>
<reference evidence="3" key="1">
    <citation type="submission" date="2019-12" db="EMBL/GenBank/DDBJ databases">
        <authorList>
            <person name="Scholes J."/>
        </authorList>
    </citation>
    <scope>NUCLEOTIDE SEQUENCE</scope>
</reference>
<protein>
    <recommendedName>
        <fullName evidence="2">DUF4283 domain-containing protein</fullName>
    </recommendedName>
</protein>
<feature type="region of interest" description="Disordered" evidence="1">
    <location>
        <begin position="135"/>
        <end position="162"/>
    </location>
</feature>
<feature type="domain" description="DUF4283" evidence="2">
    <location>
        <begin position="3"/>
        <end position="56"/>
    </location>
</feature>
<dbReference type="PANTHER" id="PTHR31286:SF167">
    <property type="entry name" value="OS09G0268800 PROTEIN"/>
    <property type="match status" value="1"/>
</dbReference>
<dbReference type="InterPro" id="IPR025558">
    <property type="entry name" value="DUF4283"/>
</dbReference>
<evidence type="ECO:0000313" key="3">
    <source>
        <dbReference type="EMBL" id="CAA0824141.1"/>
    </source>
</evidence>
<evidence type="ECO:0000313" key="4">
    <source>
        <dbReference type="Proteomes" id="UP001153555"/>
    </source>
</evidence>
<comment type="caution">
    <text evidence="3">The sequence shown here is derived from an EMBL/GenBank/DDBJ whole genome shotgun (WGS) entry which is preliminary data.</text>
</comment>
<organism evidence="3 4">
    <name type="scientific">Striga hermonthica</name>
    <name type="common">Purple witchweed</name>
    <name type="synonym">Buchnera hermonthica</name>
    <dbReference type="NCBI Taxonomy" id="68872"/>
    <lineage>
        <taxon>Eukaryota</taxon>
        <taxon>Viridiplantae</taxon>
        <taxon>Streptophyta</taxon>
        <taxon>Embryophyta</taxon>
        <taxon>Tracheophyta</taxon>
        <taxon>Spermatophyta</taxon>
        <taxon>Magnoliopsida</taxon>
        <taxon>eudicotyledons</taxon>
        <taxon>Gunneridae</taxon>
        <taxon>Pentapetalae</taxon>
        <taxon>asterids</taxon>
        <taxon>lamiids</taxon>
        <taxon>Lamiales</taxon>
        <taxon>Orobanchaceae</taxon>
        <taxon>Buchnereae</taxon>
        <taxon>Striga</taxon>
    </lineage>
</organism>
<dbReference type="OrthoDB" id="1297835at2759"/>
<proteinExistence type="predicted"/>